<dbReference type="PANTHER" id="PTHR33312:SF27">
    <property type="entry name" value="MEMBRANE-ASSOCIATED KINASE REGULATOR 4-RELATED"/>
    <property type="match status" value="1"/>
</dbReference>
<proteinExistence type="predicted"/>
<feature type="compositionally biased region" description="Polar residues" evidence="1">
    <location>
        <begin position="162"/>
        <end position="174"/>
    </location>
</feature>
<evidence type="ECO:0008006" key="4">
    <source>
        <dbReference type="Google" id="ProtNLM"/>
    </source>
</evidence>
<dbReference type="GO" id="GO:0019210">
    <property type="term" value="F:kinase inhibitor activity"/>
    <property type="evidence" value="ECO:0007669"/>
    <property type="project" value="InterPro"/>
</dbReference>
<organism evidence="2 3">
    <name type="scientific">Solanum commersonii</name>
    <name type="common">Commerson's wild potato</name>
    <name type="synonym">Commerson's nightshade</name>
    <dbReference type="NCBI Taxonomy" id="4109"/>
    <lineage>
        <taxon>Eukaryota</taxon>
        <taxon>Viridiplantae</taxon>
        <taxon>Streptophyta</taxon>
        <taxon>Embryophyta</taxon>
        <taxon>Tracheophyta</taxon>
        <taxon>Spermatophyta</taxon>
        <taxon>Magnoliopsida</taxon>
        <taxon>eudicotyledons</taxon>
        <taxon>Gunneridae</taxon>
        <taxon>Pentapetalae</taxon>
        <taxon>asterids</taxon>
        <taxon>lamiids</taxon>
        <taxon>Solanales</taxon>
        <taxon>Solanaceae</taxon>
        <taxon>Solanoideae</taxon>
        <taxon>Solaneae</taxon>
        <taxon>Solanum</taxon>
    </lineage>
</organism>
<dbReference type="OrthoDB" id="1305098at2759"/>
<feature type="region of interest" description="Disordered" evidence="1">
    <location>
        <begin position="158"/>
        <end position="195"/>
    </location>
</feature>
<dbReference type="GO" id="GO:0005886">
    <property type="term" value="C:plasma membrane"/>
    <property type="evidence" value="ECO:0007669"/>
    <property type="project" value="InterPro"/>
</dbReference>
<name>A0A9J5X3H3_SOLCO</name>
<feature type="region of interest" description="Disordered" evidence="1">
    <location>
        <begin position="319"/>
        <end position="360"/>
    </location>
</feature>
<dbReference type="EMBL" id="JACXVP010000010">
    <property type="protein sequence ID" value="KAG5582683.1"/>
    <property type="molecule type" value="Genomic_DNA"/>
</dbReference>
<sequence>MAKNPLPSSIDHLDDEEYIDIEVSSYYYFSSSSPQNKEFEFQITNYNKENTISPADELFYRGKLLPLHQKIFQEEDLEDSFCINLFITPISSPSQTCMVSFELNPNDHNIISPKKLWSNLMIEHSLIIKKFKASRAYLKSLFSISSCTNDKDIKVSKKKTSNRTTRWHSSTKCLSSTSTNSSTNGGAFSTSSNSSFNSNNTFTSEIVEDSIKAAIAHCKKSQQGKLLPLHQKIFQEEDLEDSFCINLFITPISSPSQTCMVSFELNPNDHNIISPKKLWSNLMIEHSLIIKKFKASRAYLKSLFSISSCTNDKDIKVSKKKTSNRTTRWHSSTKRLSSSSTNSSTNGGSFSTSSSSSFNSNNTFTSEIVEDSIEAAIAHCKKSQQCGLA</sequence>
<evidence type="ECO:0000256" key="1">
    <source>
        <dbReference type="SAM" id="MobiDB-lite"/>
    </source>
</evidence>
<dbReference type="AlphaFoldDB" id="A0A9J5X3H3"/>
<evidence type="ECO:0000313" key="2">
    <source>
        <dbReference type="EMBL" id="KAG5582683.1"/>
    </source>
</evidence>
<dbReference type="InterPro" id="IPR039620">
    <property type="entry name" value="BKI1/MAKR1/3/4"/>
</dbReference>
<feature type="compositionally biased region" description="Basic residues" evidence="1">
    <location>
        <begin position="319"/>
        <end position="333"/>
    </location>
</feature>
<gene>
    <name evidence="2" type="ORF">H5410_053310</name>
</gene>
<accession>A0A9J5X3H3</accession>
<protein>
    <recommendedName>
        <fullName evidence="4">Membrane-associated kinase regulator 4</fullName>
    </recommendedName>
</protein>
<feature type="compositionally biased region" description="Low complexity" evidence="1">
    <location>
        <begin position="175"/>
        <end position="195"/>
    </location>
</feature>
<reference evidence="2 3" key="1">
    <citation type="submission" date="2020-09" db="EMBL/GenBank/DDBJ databases">
        <title>De no assembly of potato wild relative species, Solanum commersonii.</title>
        <authorList>
            <person name="Cho K."/>
        </authorList>
    </citation>
    <scope>NUCLEOTIDE SEQUENCE [LARGE SCALE GENOMIC DNA]</scope>
    <source>
        <strain evidence="2">LZ3.2</strain>
        <tissue evidence="2">Leaf</tissue>
    </source>
</reference>
<keyword evidence="3" id="KW-1185">Reference proteome</keyword>
<dbReference type="Proteomes" id="UP000824120">
    <property type="component" value="Chromosome 10"/>
</dbReference>
<dbReference type="PANTHER" id="PTHR33312">
    <property type="entry name" value="MEMBRANE-ASSOCIATED KINASE REGULATOR 4-RELATED"/>
    <property type="match status" value="1"/>
</dbReference>
<comment type="caution">
    <text evidence="2">The sequence shown here is derived from an EMBL/GenBank/DDBJ whole genome shotgun (WGS) entry which is preliminary data.</text>
</comment>
<feature type="compositionally biased region" description="Low complexity" evidence="1">
    <location>
        <begin position="337"/>
        <end position="360"/>
    </location>
</feature>
<evidence type="ECO:0000313" key="3">
    <source>
        <dbReference type="Proteomes" id="UP000824120"/>
    </source>
</evidence>